<reference evidence="5 6" key="1">
    <citation type="submission" date="2019-03" db="EMBL/GenBank/DDBJ databases">
        <title>Arthrobacter sp. nov., an bacterium isolated from biocrust in Mu Us Desert.</title>
        <authorList>
            <person name="Lixiong L."/>
        </authorList>
    </citation>
    <scope>NUCLEOTIDE SEQUENCE [LARGE SCALE GENOMIC DNA]</scope>
    <source>
        <strain evidence="5 6">SLN-3</strain>
    </source>
</reference>
<dbReference type="InterPro" id="IPR005025">
    <property type="entry name" value="FMN_Rdtase-like_dom"/>
</dbReference>
<evidence type="ECO:0000256" key="1">
    <source>
        <dbReference type="ARBA" id="ARBA00022630"/>
    </source>
</evidence>
<gene>
    <name evidence="5" type="ORF">E2F48_14100</name>
</gene>
<protein>
    <submittedName>
        <fullName evidence="5">NADPH-dependent oxidoreductase</fullName>
    </submittedName>
</protein>
<evidence type="ECO:0000313" key="5">
    <source>
        <dbReference type="EMBL" id="TDK23925.1"/>
    </source>
</evidence>
<evidence type="ECO:0000256" key="2">
    <source>
        <dbReference type="ARBA" id="ARBA00022643"/>
    </source>
</evidence>
<dbReference type="SUPFAM" id="SSF52218">
    <property type="entry name" value="Flavoproteins"/>
    <property type="match status" value="1"/>
</dbReference>
<dbReference type="InterPro" id="IPR051814">
    <property type="entry name" value="NAD(P)H-dep_FMN_reductase"/>
</dbReference>
<dbReference type="OrthoDB" id="9814010at2"/>
<dbReference type="InterPro" id="IPR029039">
    <property type="entry name" value="Flavoprotein-like_sf"/>
</dbReference>
<dbReference type="AlphaFoldDB" id="A0A4R5TMN3"/>
<comment type="caution">
    <text evidence="5">The sequence shown here is derived from an EMBL/GenBank/DDBJ whole genome shotgun (WGS) entry which is preliminary data.</text>
</comment>
<dbReference type="Pfam" id="PF03358">
    <property type="entry name" value="FMN_red"/>
    <property type="match status" value="1"/>
</dbReference>
<keyword evidence="3" id="KW-0560">Oxidoreductase</keyword>
<dbReference type="GO" id="GO:0016491">
    <property type="term" value="F:oxidoreductase activity"/>
    <property type="evidence" value="ECO:0007669"/>
    <property type="project" value="UniProtKB-KW"/>
</dbReference>
<dbReference type="PANTHER" id="PTHR43408:SF2">
    <property type="entry name" value="FMN REDUCTASE (NADPH)"/>
    <property type="match status" value="1"/>
</dbReference>
<organism evidence="5 6">
    <name type="scientific">Arthrobacter crusticola</name>
    <dbReference type="NCBI Taxonomy" id="2547960"/>
    <lineage>
        <taxon>Bacteria</taxon>
        <taxon>Bacillati</taxon>
        <taxon>Actinomycetota</taxon>
        <taxon>Actinomycetes</taxon>
        <taxon>Micrococcales</taxon>
        <taxon>Micrococcaceae</taxon>
        <taxon>Arthrobacter</taxon>
    </lineage>
</organism>
<evidence type="ECO:0000313" key="6">
    <source>
        <dbReference type="Proteomes" id="UP000295411"/>
    </source>
</evidence>
<feature type="domain" description="NADPH-dependent FMN reductase-like" evidence="4">
    <location>
        <begin position="10"/>
        <end position="131"/>
    </location>
</feature>
<sequence length="196" mass="21312">MPIDALLLPVISSSLDADSRSRALALRAAESLRSAGHEAVFVDLAEANLPAFDNRAAFVSARFQEIHELIRTADGVVLASPVYNWGLGSNLKNLIESTGATGDGQRTAAWFDKVVTFICAGGLPHSYMGYTALASSMMLDFKCVINPYAVYSTDRDWEAPDAPSGQLLDRLKKTLTVHTELATLLKDRMYSSGWEI</sequence>
<dbReference type="EMBL" id="SMTK01000005">
    <property type="protein sequence ID" value="TDK23925.1"/>
    <property type="molecule type" value="Genomic_DNA"/>
</dbReference>
<dbReference type="RefSeq" id="WP_133404610.1">
    <property type="nucleotide sequence ID" value="NZ_SMTK01000005.1"/>
</dbReference>
<keyword evidence="6" id="KW-1185">Reference proteome</keyword>
<dbReference type="Proteomes" id="UP000295411">
    <property type="component" value="Unassembled WGS sequence"/>
</dbReference>
<evidence type="ECO:0000256" key="3">
    <source>
        <dbReference type="ARBA" id="ARBA00023002"/>
    </source>
</evidence>
<accession>A0A4R5TMN3</accession>
<evidence type="ECO:0000259" key="4">
    <source>
        <dbReference type="Pfam" id="PF03358"/>
    </source>
</evidence>
<dbReference type="Gene3D" id="3.40.50.360">
    <property type="match status" value="1"/>
</dbReference>
<keyword evidence="1" id="KW-0285">Flavoprotein</keyword>
<name>A0A4R5TMN3_9MICC</name>
<dbReference type="PANTHER" id="PTHR43408">
    <property type="entry name" value="FMN REDUCTASE (NADPH)"/>
    <property type="match status" value="1"/>
</dbReference>
<keyword evidence="2" id="KW-0288">FMN</keyword>
<proteinExistence type="predicted"/>